<feature type="non-terminal residue" evidence="3">
    <location>
        <position position="1"/>
    </location>
</feature>
<accession>A0ABD0K4R8</accession>
<feature type="chain" id="PRO_5044782398" evidence="2">
    <location>
        <begin position="27"/>
        <end position="103"/>
    </location>
</feature>
<protein>
    <submittedName>
        <fullName evidence="3">Uncharacterized protein</fullName>
    </submittedName>
</protein>
<comment type="caution">
    <text evidence="3">The sequence shown here is derived from an EMBL/GenBank/DDBJ whole genome shotgun (WGS) entry which is preliminary data.</text>
</comment>
<reference evidence="3 4" key="1">
    <citation type="journal article" date="2023" name="Sci. Data">
        <title>Genome assembly of the Korean intertidal mud-creeper Batillaria attramentaria.</title>
        <authorList>
            <person name="Patra A.K."/>
            <person name="Ho P.T."/>
            <person name="Jun S."/>
            <person name="Lee S.J."/>
            <person name="Kim Y."/>
            <person name="Won Y.J."/>
        </authorList>
    </citation>
    <scope>NUCLEOTIDE SEQUENCE [LARGE SCALE GENOMIC DNA]</scope>
    <source>
        <strain evidence="3">Wonlab-2016</strain>
    </source>
</reference>
<feature type="compositionally biased region" description="Basic and acidic residues" evidence="1">
    <location>
        <begin position="90"/>
        <end position="103"/>
    </location>
</feature>
<evidence type="ECO:0000256" key="1">
    <source>
        <dbReference type="SAM" id="MobiDB-lite"/>
    </source>
</evidence>
<evidence type="ECO:0000313" key="3">
    <source>
        <dbReference type="EMBL" id="KAK7482331.1"/>
    </source>
</evidence>
<dbReference type="Proteomes" id="UP001519460">
    <property type="component" value="Unassembled WGS sequence"/>
</dbReference>
<evidence type="ECO:0000256" key="2">
    <source>
        <dbReference type="SAM" id="SignalP"/>
    </source>
</evidence>
<dbReference type="AlphaFoldDB" id="A0ABD0K4R8"/>
<evidence type="ECO:0000313" key="4">
    <source>
        <dbReference type="Proteomes" id="UP001519460"/>
    </source>
</evidence>
<feature type="signal peptide" evidence="2">
    <location>
        <begin position="1"/>
        <end position="26"/>
    </location>
</feature>
<gene>
    <name evidence="3" type="ORF">BaRGS_00026459</name>
</gene>
<keyword evidence="2" id="KW-0732">Signal</keyword>
<keyword evidence="4" id="KW-1185">Reference proteome</keyword>
<organism evidence="3 4">
    <name type="scientific">Batillaria attramentaria</name>
    <dbReference type="NCBI Taxonomy" id="370345"/>
    <lineage>
        <taxon>Eukaryota</taxon>
        <taxon>Metazoa</taxon>
        <taxon>Spiralia</taxon>
        <taxon>Lophotrochozoa</taxon>
        <taxon>Mollusca</taxon>
        <taxon>Gastropoda</taxon>
        <taxon>Caenogastropoda</taxon>
        <taxon>Sorbeoconcha</taxon>
        <taxon>Cerithioidea</taxon>
        <taxon>Batillariidae</taxon>
        <taxon>Batillaria</taxon>
    </lineage>
</organism>
<dbReference type="EMBL" id="JACVVK020000247">
    <property type="protein sequence ID" value="KAK7482331.1"/>
    <property type="molecule type" value="Genomic_DNA"/>
</dbReference>
<sequence length="103" mass="11544">RSRRRPDHYIITLLLTTIILTQQTDSQVLGMISKAGFPSGICDACVCSDWKQAPSLCVEIEQYSPRSCRRQSIHQQESSDKLFDGQSGCKKRDGINTDAAVKR</sequence>
<proteinExistence type="predicted"/>
<feature type="region of interest" description="Disordered" evidence="1">
    <location>
        <begin position="74"/>
        <end position="103"/>
    </location>
</feature>
<name>A0ABD0K4R8_9CAEN</name>